<evidence type="ECO:0000256" key="3">
    <source>
        <dbReference type="ARBA" id="ARBA00022448"/>
    </source>
</evidence>
<evidence type="ECO:0000256" key="6">
    <source>
        <dbReference type="ARBA" id="ARBA00022989"/>
    </source>
</evidence>
<comment type="similarity">
    <text evidence="2">Belongs to the autoinducer-2 exporter (AI-2E) (TC 2.A.86) family.</text>
</comment>
<keyword evidence="5 8" id="KW-0812">Transmembrane</keyword>
<dbReference type="PANTHER" id="PTHR21716">
    <property type="entry name" value="TRANSMEMBRANE PROTEIN"/>
    <property type="match status" value="1"/>
</dbReference>
<feature type="transmembrane region" description="Helical" evidence="8">
    <location>
        <begin position="7"/>
        <end position="27"/>
    </location>
</feature>
<dbReference type="Proteomes" id="UP001319060">
    <property type="component" value="Unassembled WGS sequence"/>
</dbReference>
<feature type="transmembrane region" description="Helical" evidence="8">
    <location>
        <begin position="67"/>
        <end position="96"/>
    </location>
</feature>
<evidence type="ECO:0000256" key="8">
    <source>
        <dbReference type="SAM" id="Phobius"/>
    </source>
</evidence>
<evidence type="ECO:0000313" key="10">
    <source>
        <dbReference type="Proteomes" id="UP001319060"/>
    </source>
</evidence>
<gene>
    <name evidence="9" type="ORF">JYA64_08350</name>
</gene>
<name>A0ABS2ZAU3_9BACL</name>
<dbReference type="RefSeq" id="WP_188403081.1">
    <property type="nucleotide sequence ID" value="NZ_BMCE01000002.1"/>
</dbReference>
<feature type="transmembrane region" description="Helical" evidence="8">
    <location>
        <begin position="219"/>
        <end position="247"/>
    </location>
</feature>
<evidence type="ECO:0000313" key="9">
    <source>
        <dbReference type="EMBL" id="MBN3545302.1"/>
    </source>
</evidence>
<keyword evidence="4" id="KW-1003">Cell membrane</keyword>
<feature type="transmembrane region" description="Helical" evidence="8">
    <location>
        <begin position="33"/>
        <end position="55"/>
    </location>
</feature>
<dbReference type="PANTHER" id="PTHR21716:SF53">
    <property type="entry name" value="PERMEASE PERM-RELATED"/>
    <property type="match status" value="1"/>
</dbReference>
<feature type="transmembrane region" description="Helical" evidence="8">
    <location>
        <begin position="153"/>
        <end position="179"/>
    </location>
</feature>
<keyword evidence="3" id="KW-0813">Transport</keyword>
<evidence type="ECO:0000256" key="1">
    <source>
        <dbReference type="ARBA" id="ARBA00004651"/>
    </source>
</evidence>
<feature type="transmembrane region" description="Helical" evidence="8">
    <location>
        <begin position="253"/>
        <end position="272"/>
    </location>
</feature>
<keyword evidence="7 8" id="KW-0472">Membrane</keyword>
<reference evidence="9 10" key="1">
    <citation type="submission" date="2021-01" db="EMBL/GenBank/DDBJ databases">
        <title>Genome Sequencing of Type Strains.</title>
        <authorList>
            <person name="Lemaire J.F."/>
            <person name="Inderbitzin P."/>
            <person name="Collins S.B."/>
            <person name="Wespe N."/>
            <person name="Knight-Connoni V."/>
        </authorList>
    </citation>
    <scope>NUCLEOTIDE SEQUENCE [LARGE SCALE GENOMIC DNA]</scope>
    <source>
        <strain evidence="9 10">DSM 14730</strain>
    </source>
</reference>
<feature type="transmembrane region" description="Helical" evidence="8">
    <location>
        <begin position="310"/>
        <end position="336"/>
    </location>
</feature>
<evidence type="ECO:0000256" key="5">
    <source>
        <dbReference type="ARBA" id="ARBA00022692"/>
    </source>
</evidence>
<keyword evidence="10" id="KW-1185">Reference proteome</keyword>
<dbReference type="EMBL" id="JAFHKS010000042">
    <property type="protein sequence ID" value="MBN3545302.1"/>
    <property type="molecule type" value="Genomic_DNA"/>
</dbReference>
<proteinExistence type="inferred from homology"/>
<dbReference type="Pfam" id="PF01594">
    <property type="entry name" value="AI-2E_transport"/>
    <property type="match status" value="1"/>
</dbReference>
<protein>
    <submittedName>
        <fullName evidence="9">AI-2E family transporter</fullName>
    </submittedName>
</protein>
<comment type="subcellular location">
    <subcellularLocation>
        <location evidence="1">Cell membrane</location>
        <topology evidence="1">Multi-pass membrane protein</topology>
    </subcellularLocation>
</comment>
<organism evidence="9 10">
    <name type="scientific">Fictibacillus barbaricus</name>
    <dbReference type="NCBI Taxonomy" id="182136"/>
    <lineage>
        <taxon>Bacteria</taxon>
        <taxon>Bacillati</taxon>
        <taxon>Bacillota</taxon>
        <taxon>Bacilli</taxon>
        <taxon>Bacillales</taxon>
        <taxon>Fictibacillaceae</taxon>
        <taxon>Fictibacillus</taxon>
    </lineage>
</organism>
<evidence type="ECO:0000256" key="2">
    <source>
        <dbReference type="ARBA" id="ARBA00009773"/>
    </source>
</evidence>
<evidence type="ECO:0000256" key="4">
    <source>
        <dbReference type="ARBA" id="ARBA00022475"/>
    </source>
</evidence>
<dbReference type="InterPro" id="IPR002549">
    <property type="entry name" value="AI-2E-like"/>
</dbReference>
<accession>A0ABS2ZAU3</accession>
<evidence type="ECO:0000256" key="7">
    <source>
        <dbReference type="ARBA" id="ARBA00023136"/>
    </source>
</evidence>
<keyword evidence="6 8" id="KW-1133">Transmembrane helix</keyword>
<sequence length="362" mass="40178">MWYQHSFFKYAAGSVLILIILFLLGKIDYLLDFLNLIISSVFFPVFIAGLLYYLLRPIIRYLINKKVPKFAAISIILLGLILAVSGISTVAFPVIADQVTNLTDDFPKKIGEATEKTGTMITGSKKSFIDSTRVAKLATERLERFTSSVSKDLTALVTTLTNIALVLLVVPFILFYLLLDDKKFFNYFLRLVPHHMEHDVAAILRDIDSTLSSYIKGQVLVALFVGIFMYAGYLVIGLKFALILALFAVLTNVIPFLGPFIGVFPALLVGLIQDPFMAIKVAIVTLVVQQVEGNILSPQIMGKQLRIHPLTIILIVLMAGAAFGFIGLLLAIPAYAVTKTIISNLYRIYLLYHPPESRSDLL</sequence>
<comment type="caution">
    <text evidence="9">The sequence shown here is derived from an EMBL/GenBank/DDBJ whole genome shotgun (WGS) entry which is preliminary data.</text>
</comment>